<feature type="active site" description="Proton acceptor" evidence="4">
    <location>
        <position position="267"/>
    </location>
</feature>
<evidence type="ECO:0000256" key="1">
    <source>
        <dbReference type="ARBA" id="ARBA00001974"/>
    </source>
</evidence>
<dbReference type="GO" id="GO:0005886">
    <property type="term" value="C:plasma membrane"/>
    <property type="evidence" value="ECO:0007669"/>
    <property type="project" value="TreeGrafter"/>
</dbReference>
<reference evidence="8 9" key="1">
    <citation type="submission" date="2017-09" db="EMBL/GenBank/DDBJ databases">
        <title>Arcobacter canalis sp. nov., a new species isolated from a water canal contaminated with urban sewage.</title>
        <authorList>
            <person name="Perez-Cataluna A."/>
            <person name="Salas-Masso N."/>
            <person name="Figueras M.J."/>
        </authorList>
    </citation>
    <scope>NUCLEOTIDE SEQUENCE [LARGE SCALE GENOMIC DNA]</scope>
    <source>
        <strain evidence="8 9">F98-3</strain>
    </source>
</reference>
<dbReference type="PANTHER" id="PTHR11632">
    <property type="entry name" value="SUCCINATE DEHYDROGENASE 2 FLAVOPROTEIN SUBUNIT"/>
    <property type="match status" value="1"/>
</dbReference>
<dbReference type="Proteomes" id="UP000262712">
    <property type="component" value="Chromosome"/>
</dbReference>
<evidence type="ECO:0000313" key="8">
    <source>
        <dbReference type="EMBL" id="PHO18451.1"/>
    </source>
</evidence>
<dbReference type="InterPro" id="IPR037099">
    <property type="entry name" value="Fum_R/Succ_DH_flav-like_C_sf"/>
</dbReference>
<name>A0A2G1DJ09_9BACT</name>
<dbReference type="SUPFAM" id="SSF51905">
    <property type="entry name" value="FAD/NAD(P)-binding domain"/>
    <property type="match status" value="1"/>
</dbReference>
<reference evidence="7 10" key="2">
    <citation type="submission" date="2018-08" db="EMBL/GenBank/DDBJ databases">
        <title>Complete genome of the Arcobacter molluscorum type strain LMG 25693.</title>
        <authorList>
            <person name="Miller W.G."/>
            <person name="Yee E."/>
            <person name="Bono J.L."/>
        </authorList>
    </citation>
    <scope>NUCLEOTIDE SEQUENCE [LARGE SCALE GENOMIC DNA]</scope>
    <source>
        <strain evidence="7 10">CECT 7696</strain>
    </source>
</reference>
<keyword evidence="2" id="KW-0285">Flavoprotein</keyword>
<evidence type="ECO:0000313" key="9">
    <source>
        <dbReference type="Proteomes" id="UP000221222"/>
    </source>
</evidence>
<dbReference type="InterPro" id="IPR036188">
    <property type="entry name" value="FAD/NAD-bd_sf"/>
</dbReference>
<accession>A0A2G1DJ09</accession>
<dbReference type="PIRSF" id="PIRSF000171">
    <property type="entry name" value="SDHA_APRA_LASPO"/>
    <property type="match status" value="1"/>
</dbReference>
<dbReference type="GO" id="GO:0009055">
    <property type="term" value="F:electron transfer activity"/>
    <property type="evidence" value="ECO:0007669"/>
    <property type="project" value="TreeGrafter"/>
</dbReference>
<feature type="domain" description="Fumarate reductase/succinate dehydrogenase flavoprotein-like C-terminal" evidence="6">
    <location>
        <begin position="424"/>
        <end position="533"/>
    </location>
</feature>
<evidence type="ECO:0000259" key="6">
    <source>
        <dbReference type="Pfam" id="PF02910"/>
    </source>
</evidence>
<keyword evidence="9" id="KW-1185">Reference proteome</keyword>
<dbReference type="Pfam" id="PF00890">
    <property type="entry name" value="FAD_binding_2"/>
    <property type="match status" value="1"/>
</dbReference>
<dbReference type="Pfam" id="PF02910">
    <property type="entry name" value="Succ_DH_flav_C"/>
    <property type="match status" value="1"/>
</dbReference>
<dbReference type="InterPro" id="IPR015939">
    <property type="entry name" value="Fum_Rdtase/Succ_DH_flav-like_C"/>
</dbReference>
<dbReference type="SUPFAM" id="SSF46977">
    <property type="entry name" value="Succinate dehydrogenase/fumarate reductase flavoprotein C-terminal domain"/>
    <property type="match status" value="1"/>
</dbReference>
<dbReference type="Gene3D" id="3.50.50.60">
    <property type="entry name" value="FAD/NAD(P)-binding domain"/>
    <property type="match status" value="1"/>
</dbReference>
<dbReference type="GO" id="GO:0000104">
    <property type="term" value="F:succinate dehydrogenase activity"/>
    <property type="evidence" value="ECO:0007669"/>
    <property type="project" value="TreeGrafter"/>
</dbReference>
<dbReference type="InterPro" id="IPR030664">
    <property type="entry name" value="SdhA/FrdA/AprA"/>
</dbReference>
<dbReference type="PANTHER" id="PTHR11632:SF51">
    <property type="entry name" value="SUCCINATE DEHYDROGENASE [UBIQUINONE] FLAVOPROTEIN SUBUNIT, MITOCHONDRIAL"/>
    <property type="match status" value="1"/>
</dbReference>
<sequence>MIYDVIIVGSGISGLMAAIEAKTSTNKVAIITKTNIFKSNSSMACGGINAVLNENDSEKIQSHIDDTYISSKYLANLENITYMCKRANKIISKLESYGVDFDKDKNGNILQRPFGGGKQNRTCYVKDKTGSAITQALIKKAKQIGITFLVNTFVLNLATHKNRISGVIALRKIDSNVLVYPAKAVVLAGGGYAGIFRGNSTNAQDYTGDLIAVCLRAKLALKDMEFIQFHPTGIAKTNYLVTEAARAEGGYLINEDNERFVNELETRDKLAKAIVEQQQKNKKVYIDLRHLGIEKIQKKLPSLYNAAFNQVGVDISKELLQIKPVAHYSMGGVEVTNMVESKIKGLFICGEMANTRIHGANRLGGNSLLESTVFGELAGQKALTYSLDNNFEVINYNSVIQDIQMIDYIFSSDSSKNFNAIRISLGNCMYENVGIIRDEVSLIKAFDYIKYLRTQSYSLHCINKERTNNVELSSILELRNALEISEAIILSANLRKESRGAHFRKDFPILDEKYNKHILIREFQKGFFKLEFEQDSFLLKIRNLIINKK</sequence>
<dbReference type="SUPFAM" id="SSF56425">
    <property type="entry name" value="Succinate dehydrogenase/fumarate reductase flavoprotein, catalytic domain"/>
    <property type="match status" value="1"/>
</dbReference>
<dbReference type="PRINTS" id="PR00368">
    <property type="entry name" value="FADPNR"/>
</dbReference>
<evidence type="ECO:0000256" key="4">
    <source>
        <dbReference type="PIRSR" id="PIRSR000171-1"/>
    </source>
</evidence>
<keyword evidence="3" id="KW-0560">Oxidoreductase</keyword>
<protein>
    <submittedName>
        <fullName evidence="8">L-aspartate oxidase</fullName>
    </submittedName>
    <submittedName>
        <fullName evidence="7">Succinate dehydrogenase / fumarate reductase, flavoprotein subunit</fullName>
    </submittedName>
</protein>
<evidence type="ECO:0000256" key="2">
    <source>
        <dbReference type="ARBA" id="ARBA00022630"/>
    </source>
</evidence>
<dbReference type="EMBL" id="CP032098">
    <property type="protein sequence ID" value="AXX93196.1"/>
    <property type="molecule type" value="Genomic_DNA"/>
</dbReference>
<dbReference type="EMBL" id="NXFY01000006">
    <property type="protein sequence ID" value="PHO18451.1"/>
    <property type="molecule type" value="Genomic_DNA"/>
</dbReference>
<evidence type="ECO:0000313" key="7">
    <source>
        <dbReference type="EMBL" id="AXX93196.1"/>
    </source>
</evidence>
<comment type="cofactor">
    <cofactor evidence="1">
        <name>FAD</name>
        <dbReference type="ChEBI" id="CHEBI:57692"/>
    </cofactor>
</comment>
<dbReference type="AlphaFoldDB" id="A0A2G1DJ09"/>
<gene>
    <name evidence="7" type="ORF">AMOL_2243</name>
    <name evidence="8" type="ORF">CPU12_05515</name>
</gene>
<dbReference type="KEGG" id="amol:AMOL_2243"/>
<dbReference type="Gene3D" id="1.20.58.100">
    <property type="entry name" value="Fumarate reductase/succinate dehydrogenase flavoprotein-like, C-terminal domain"/>
    <property type="match status" value="1"/>
</dbReference>
<evidence type="ECO:0000256" key="3">
    <source>
        <dbReference type="ARBA" id="ARBA00023002"/>
    </source>
</evidence>
<dbReference type="Gene3D" id="3.90.700.10">
    <property type="entry name" value="Succinate dehydrogenase/fumarate reductase flavoprotein, catalytic domain"/>
    <property type="match status" value="1"/>
</dbReference>
<dbReference type="InterPro" id="IPR003953">
    <property type="entry name" value="FAD-dep_OxRdtase_2_FAD-bd"/>
</dbReference>
<dbReference type="GO" id="GO:0050660">
    <property type="term" value="F:flavin adenine dinucleotide binding"/>
    <property type="evidence" value="ECO:0007669"/>
    <property type="project" value="TreeGrafter"/>
</dbReference>
<dbReference type="Proteomes" id="UP000221222">
    <property type="component" value="Unassembled WGS sequence"/>
</dbReference>
<dbReference type="InterPro" id="IPR027477">
    <property type="entry name" value="Succ_DH/fumarate_Rdtase_cat_sf"/>
</dbReference>
<proteinExistence type="predicted"/>
<dbReference type="GO" id="GO:0009061">
    <property type="term" value="P:anaerobic respiration"/>
    <property type="evidence" value="ECO:0007669"/>
    <property type="project" value="TreeGrafter"/>
</dbReference>
<organism evidence="8 9">
    <name type="scientific">Malaciobacter molluscorum LMG 25693</name>
    <dbReference type="NCBI Taxonomy" id="870501"/>
    <lineage>
        <taxon>Bacteria</taxon>
        <taxon>Pseudomonadati</taxon>
        <taxon>Campylobacterota</taxon>
        <taxon>Epsilonproteobacteria</taxon>
        <taxon>Campylobacterales</taxon>
        <taxon>Arcobacteraceae</taxon>
        <taxon>Malaciobacter</taxon>
    </lineage>
</organism>
<dbReference type="RefSeq" id="WP_099342088.1">
    <property type="nucleotide sequence ID" value="NZ_CP032098.1"/>
</dbReference>
<feature type="domain" description="FAD-dependent oxidoreductase 2 FAD-binding" evidence="5">
    <location>
        <begin position="4"/>
        <end position="368"/>
    </location>
</feature>
<evidence type="ECO:0000313" key="10">
    <source>
        <dbReference type="Proteomes" id="UP000262712"/>
    </source>
</evidence>
<evidence type="ECO:0000259" key="5">
    <source>
        <dbReference type="Pfam" id="PF00890"/>
    </source>
</evidence>